<dbReference type="PANTHER" id="PTHR30576:SF4">
    <property type="entry name" value="UNDECAPRENYL-PHOSPHATE GALACTOSE PHOSPHOTRANSFERASE"/>
    <property type="match status" value="1"/>
</dbReference>
<evidence type="ECO:0000256" key="5">
    <source>
        <dbReference type="ARBA" id="ARBA00022692"/>
    </source>
</evidence>
<dbReference type="EMBL" id="QIBW01000011">
    <property type="protein sequence ID" value="ROT89265.1"/>
    <property type="molecule type" value="Genomic_DNA"/>
</dbReference>
<keyword evidence="3" id="KW-1003">Cell membrane</keyword>
<gene>
    <name evidence="11" type="ORF">DMP12_10025</name>
    <name evidence="10" type="ORF">GKG38_10210</name>
</gene>
<evidence type="ECO:0000313" key="12">
    <source>
        <dbReference type="Proteomes" id="UP000285258"/>
    </source>
</evidence>
<reference evidence="11" key="2">
    <citation type="journal article" date="2019" name="Int. J. Syst. Evol. Microbiol.">
        <title>Gordonibacter faecihominis is a later heterotypic synonym of Gordonibacter urolithinfaciens.</title>
        <authorList>
            <person name="Danylec N."/>
            <person name="Stoll D.A."/>
            <person name="Huch M."/>
        </authorList>
    </citation>
    <scope>NUCLEOTIDE SEQUENCE</scope>
    <source>
        <strain evidence="11">DSM 27213</strain>
    </source>
</reference>
<dbReference type="Proteomes" id="UP000285258">
    <property type="component" value="Unassembled WGS sequence"/>
</dbReference>
<evidence type="ECO:0000256" key="8">
    <source>
        <dbReference type="SAM" id="Phobius"/>
    </source>
</evidence>
<feature type="transmembrane region" description="Helical" evidence="8">
    <location>
        <begin position="53"/>
        <end position="76"/>
    </location>
</feature>
<reference evidence="11" key="3">
    <citation type="journal article" date="2019" name="Microbiol. Resour. Announc.">
        <title>Draft Genome Sequences of Type Strains of Gordonibacter faecihominis, Paraeggerthella hongkongensis, Parvibacter caecicola,Slackia equolifaciens, Slackia faecicanis, and Slackia isoflavoniconvertens.</title>
        <authorList>
            <person name="Danylec N."/>
            <person name="Stoll D.A."/>
            <person name="Dotsch A."/>
            <person name="Huch M."/>
        </authorList>
    </citation>
    <scope>NUCLEOTIDE SEQUENCE</scope>
    <source>
        <strain evidence="11">DSM 27213</strain>
    </source>
</reference>
<accession>A0A423UJ33</accession>
<dbReference type="InterPro" id="IPR003362">
    <property type="entry name" value="Bact_transf"/>
</dbReference>
<dbReference type="Proteomes" id="UP000462865">
    <property type="component" value="Unassembled WGS sequence"/>
</dbReference>
<evidence type="ECO:0000313" key="11">
    <source>
        <dbReference type="EMBL" id="ROT89265.1"/>
    </source>
</evidence>
<dbReference type="PANTHER" id="PTHR30576">
    <property type="entry name" value="COLANIC BIOSYNTHESIS UDP-GLUCOSE LIPID CARRIER TRANSFERASE"/>
    <property type="match status" value="1"/>
</dbReference>
<protein>
    <submittedName>
        <fullName evidence="11">Sugar transferase</fullName>
    </submittedName>
</protein>
<evidence type="ECO:0000256" key="3">
    <source>
        <dbReference type="ARBA" id="ARBA00022475"/>
    </source>
</evidence>
<proteinExistence type="inferred from homology"/>
<evidence type="ECO:0000313" key="10">
    <source>
        <dbReference type="EMBL" id="MSA95418.1"/>
    </source>
</evidence>
<keyword evidence="4 11" id="KW-0808">Transferase</keyword>
<evidence type="ECO:0000256" key="1">
    <source>
        <dbReference type="ARBA" id="ARBA00004236"/>
    </source>
</evidence>
<dbReference type="GO" id="GO:0016780">
    <property type="term" value="F:phosphotransferase activity, for other substituted phosphate groups"/>
    <property type="evidence" value="ECO:0007669"/>
    <property type="project" value="TreeGrafter"/>
</dbReference>
<evidence type="ECO:0000256" key="6">
    <source>
        <dbReference type="ARBA" id="ARBA00022989"/>
    </source>
</evidence>
<organism evidence="11 12">
    <name type="scientific">Gordonibacter urolithinfaciens</name>
    <dbReference type="NCBI Taxonomy" id="1335613"/>
    <lineage>
        <taxon>Bacteria</taxon>
        <taxon>Bacillati</taxon>
        <taxon>Actinomycetota</taxon>
        <taxon>Coriobacteriia</taxon>
        <taxon>Eggerthellales</taxon>
        <taxon>Eggerthellaceae</taxon>
        <taxon>Gordonibacter</taxon>
    </lineage>
</organism>
<dbReference type="GO" id="GO:0005886">
    <property type="term" value="C:plasma membrane"/>
    <property type="evidence" value="ECO:0007669"/>
    <property type="project" value="UniProtKB-SubCell"/>
</dbReference>
<comment type="similarity">
    <text evidence="2">Belongs to the bacterial sugar transferase family.</text>
</comment>
<dbReference type="RefSeq" id="WP_096226608.1">
    <property type="nucleotide sequence ID" value="NZ_CP168029.1"/>
</dbReference>
<keyword evidence="5 8" id="KW-0812">Transmembrane</keyword>
<evidence type="ECO:0000256" key="4">
    <source>
        <dbReference type="ARBA" id="ARBA00022679"/>
    </source>
</evidence>
<dbReference type="Pfam" id="PF02397">
    <property type="entry name" value="Bac_transf"/>
    <property type="match status" value="1"/>
</dbReference>
<keyword evidence="7 8" id="KW-0472">Membrane</keyword>
<feature type="domain" description="Bacterial sugar transferase" evidence="9">
    <location>
        <begin position="48"/>
        <end position="238"/>
    </location>
</feature>
<evidence type="ECO:0000313" key="13">
    <source>
        <dbReference type="Proteomes" id="UP000462865"/>
    </source>
</evidence>
<dbReference type="AlphaFoldDB" id="A0A423UJ33"/>
<evidence type="ECO:0000256" key="7">
    <source>
        <dbReference type="ARBA" id="ARBA00023136"/>
    </source>
</evidence>
<dbReference type="EMBL" id="WKZA01000048">
    <property type="protein sequence ID" value="MSA95418.1"/>
    <property type="molecule type" value="Genomic_DNA"/>
</dbReference>
<comment type="subcellular location">
    <subcellularLocation>
        <location evidence="1">Cell membrane</location>
    </subcellularLocation>
</comment>
<comment type="caution">
    <text evidence="11">The sequence shown here is derived from an EMBL/GenBank/DDBJ whole genome shotgun (WGS) entry which is preliminary data.</text>
</comment>
<sequence length="244" mass="27202">MTQQKTTSSSNEGSVALACEETFAPLPELSDAEVTKRNRARLGYRAAKRAFDIAFSAVVLAALMVPGLVLALAISLDSPGGPVFRQERVGRGGRPMRIFKFRSMRADAHEHPERYLDEAQLAAWRREQKVEGDPRVTRLGRFIRKTSIDEFPQLVNVLMGDMSVVGPRPVTEAETHEFGEHRDLALSVRPGVTGLWQVTERNEATWENGDRQRIELEYVRRCGLRMDAGIVVGTLGAMARKTGR</sequence>
<reference evidence="10 13" key="4">
    <citation type="journal article" date="2019" name="Nat. Med.">
        <title>A library of human gut bacterial isolates paired with longitudinal multiomics data enables mechanistic microbiome research.</title>
        <authorList>
            <person name="Poyet M."/>
            <person name="Groussin M."/>
            <person name="Gibbons S.M."/>
            <person name="Avila-Pacheco J."/>
            <person name="Jiang X."/>
            <person name="Kearney S.M."/>
            <person name="Perrotta A.R."/>
            <person name="Berdy B."/>
            <person name="Zhao S."/>
            <person name="Lieberman T.D."/>
            <person name="Swanson P.K."/>
            <person name="Smith M."/>
            <person name="Roesemann S."/>
            <person name="Alexander J.E."/>
            <person name="Rich S.A."/>
            <person name="Livny J."/>
            <person name="Vlamakis H."/>
            <person name="Clish C."/>
            <person name="Bullock K."/>
            <person name="Deik A."/>
            <person name="Scott J."/>
            <person name="Pierce K.A."/>
            <person name="Xavier R.J."/>
            <person name="Alm E.J."/>
        </authorList>
    </citation>
    <scope>NUCLEOTIDE SEQUENCE [LARGE SCALE GENOMIC DNA]</scope>
    <source>
        <strain evidence="10 13">BIOML-A1</strain>
    </source>
</reference>
<name>A0A423UJ33_9ACTN</name>
<keyword evidence="6 8" id="KW-1133">Transmembrane helix</keyword>
<evidence type="ECO:0000259" key="9">
    <source>
        <dbReference type="Pfam" id="PF02397"/>
    </source>
</evidence>
<reference evidence="12" key="1">
    <citation type="submission" date="2018-05" db="EMBL/GenBank/DDBJ databases">
        <title>Genome Sequencing of selected type strains of the family Eggerthellaceae.</title>
        <authorList>
            <person name="Danylec N."/>
            <person name="Stoll D.A."/>
            <person name="Doetsch A."/>
            <person name="Huch M."/>
        </authorList>
    </citation>
    <scope>NUCLEOTIDE SEQUENCE [LARGE SCALE GENOMIC DNA]</scope>
    <source>
        <strain evidence="12">DSM 27213</strain>
    </source>
</reference>
<evidence type="ECO:0000256" key="2">
    <source>
        <dbReference type="ARBA" id="ARBA00006464"/>
    </source>
</evidence>